<protein>
    <recommendedName>
        <fullName evidence="1">DUF3658 domain-containing protein</fullName>
    </recommendedName>
</protein>
<dbReference type="Pfam" id="PF12395">
    <property type="entry name" value="DUF3658"/>
    <property type="match status" value="1"/>
</dbReference>
<dbReference type="InterPro" id="IPR022123">
    <property type="entry name" value="DUF3658"/>
</dbReference>
<dbReference type="EMBL" id="MDEE01000023">
    <property type="protein sequence ID" value="PPU55074.1"/>
    <property type="molecule type" value="Genomic_DNA"/>
</dbReference>
<evidence type="ECO:0000313" key="3">
    <source>
        <dbReference type="Proteomes" id="UP000238908"/>
    </source>
</evidence>
<comment type="caution">
    <text evidence="2">The sequence shown here is derived from an EMBL/GenBank/DDBJ whole genome shotgun (WGS) entry which is preliminary data.</text>
</comment>
<dbReference type="AlphaFoldDB" id="A0A2S7C0I3"/>
<proteinExistence type="predicted"/>
<sequence length="91" mass="10057">MTRTGPSSIELHAIDAFITDAVDAQWHKVAMIIARALTDPQLKLADVEDAADHVAQRIARLVRSGRLEAAGDVTDWRHREVRLAAHSSHAR</sequence>
<accession>A0A2S7C0I3</accession>
<feature type="domain" description="DUF3658" evidence="1">
    <location>
        <begin position="8"/>
        <end position="78"/>
    </location>
</feature>
<name>A0A2S7C0I3_9XANT</name>
<organism evidence="2 3">
    <name type="scientific">Xanthomonas dyei</name>
    <dbReference type="NCBI Taxonomy" id="743699"/>
    <lineage>
        <taxon>Bacteria</taxon>
        <taxon>Pseudomonadati</taxon>
        <taxon>Pseudomonadota</taxon>
        <taxon>Gammaproteobacteria</taxon>
        <taxon>Lysobacterales</taxon>
        <taxon>Lysobacteraceae</taxon>
        <taxon>Xanthomonas</taxon>
    </lineage>
</organism>
<dbReference type="RefSeq" id="WP_104616370.1">
    <property type="nucleotide sequence ID" value="NZ_JBHLXZ010000023.1"/>
</dbReference>
<reference evidence="2 3" key="1">
    <citation type="submission" date="2016-08" db="EMBL/GenBank/DDBJ databases">
        <authorList>
            <person name="Seilhamer J.J."/>
        </authorList>
    </citation>
    <scope>NUCLEOTIDE SEQUENCE [LARGE SCALE GENOMIC DNA]</scope>
    <source>
        <strain evidence="2 3">CFBP7245</strain>
    </source>
</reference>
<evidence type="ECO:0000313" key="2">
    <source>
        <dbReference type="EMBL" id="PPU55074.1"/>
    </source>
</evidence>
<gene>
    <name evidence="2" type="ORF">XdyCFBP7245_14920</name>
</gene>
<dbReference type="Proteomes" id="UP000238908">
    <property type="component" value="Unassembled WGS sequence"/>
</dbReference>
<evidence type="ECO:0000259" key="1">
    <source>
        <dbReference type="Pfam" id="PF12395"/>
    </source>
</evidence>